<evidence type="ECO:0000256" key="4">
    <source>
        <dbReference type="ARBA" id="ARBA00022729"/>
    </source>
</evidence>
<evidence type="ECO:0000256" key="2">
    <source>
        <dbReference type="ARBA" id="ARBA00008284"/>
    </source>
</evidence>
<comment type="similarity">
    <text evidence="2">Belongs to the TM2 family.</text>
</comment>
<feature type="domain" description="TM2" evidence="10">
    <location>
        <begin position="228"/>
        <end position="276"/>
    </location>
</feature>
<keyword evidence="12" id="KW-1185">Reference proteome</keyword>
<comment type="caution">
    <text evidence="11">The sequence shown here is derived from an EMBL/GenBank/DDBJ whole genome shotgun (WGS) entry which is preliminary data.</text>
</comment>
<sequence length="293" mass="32614">MQDGICKALLPGTHFSLYNPWTALIVMEIKLNLQYVFKIFIFWILTSFPDANTKENEKFGSSVSKAHHSDSNLGSKGDKMNGLSKDLRQPHHHLPPASDLRVPPNIRHIHSPDCNNDQADTECSDTGGDCINCNFDEVANYCEYGENVLMSCNVSQNVVCKGDRSFSKTISCQYCYQTPLTQQICGGYTTCNAAPRNYFKANCTVLPNVLCLGNRSFSRNLPCNWKNGYRWSTAFLLSVTLGGFGADRFYLGRWQEGIGKLFSFGGLGLWTIVDIILIGVRYLGPADGSLFVD</sequence>
<dbReference type="InterPro" id="IPR007829">
    <property type="entry name" value="TM2"/>
</dbReference>
<organism evidence="11 12">
    <name type="scientific">Allacma fusca</name>
    <dbReference type="NCBI Taxonomy" id="39272"/>
    <lineage>
        <taxon>Eukaryota</taxon>
        <taxon>Metazoa</taxon>
        <taxon>Ecdysozoa</taxon>
        <taxon>Arthropoda</taxon>
        <taxon>Hexapoda</taxon>
        <taxon>Collembola</taxon>
        <taxon>Symphypleona</taxon>
        <taxon>Sminthuridae</taxon>
        <taxon>Allacma</taxon>
    </lineage>
</organism>
<evidence type="ECO:0000256" key="9">
    <source>
        <dbReference type="SAM" id="Phobius"/>
    </source>
</evidence>
<keyword evidence="6 9" id="KW-0472">Membrane</keyword>
<evidence type="ECO:0000313" key="12">
    <source>
        <dbReference type="Proteomes" id="UP000708208"/>
    </source>
</evidence>
<keyword evidence="7" id="KW-0325">Glycoprotein</keyword>
<dbReference type="AlphaFoldDB" id="A0A8J2LNL4"/>
<dbReference type="EMBL" id="CAJVCH010570571">
    <property type="protein sequence ID" value="CAG7835268.1"/>
    <property type="molecule type" value="Genomic_DNA"/>
</dbReference>
<accession>A0A8J2LNL4</accession>
<dbReference type="InterPro" id="IPR050932">
    <property type="entry name" value="TM2D1-3-like"/>
</dbReference>
<feature type="region of interest" description="Disordered" evidence="8">
    <location>
        <begin position="56"/>
        <end position="102"/>
    </location>
</feature>
<gene>
    <name evidence="11" type="ORF">AFUS01_LOCUS44664</name>
</gene>
<name>A0A8J2LNL4_9HEXA</name>
<evidence type="ECO:0000256" key="1">
    <source>
        <dbReference type="ARBA" id="ARBA00004141"/>
    </source>
</evidence>
<evidence type="ECO:0000256" key="7">
    <source>
        <dbReference type="ARBA" id="ARBA00023180"/>
    </source>
</evidence>
<dbReference type="PANTHER" id="PTHR21016">
    <property type="entry name" value="BETA-AMYLOID BINDING PROTEIN-RELATED"/>
    <property type="match status" value="1"/>
</dbReference>
<comment type="subcellular location">
    <subcellularLocation>
        <location evidence="1">Membrane</location>
        <topology evidence="1">Multi-pass membrane protein</topology>
    </subcellularLocation>
</comment>
<keyword evidence="4" id="KW-0732">Signal</keyword>
<evidence type="ECO:0000256" key="8">
    <source>
        <dbReference type="SAM" id="MobiDB-lite"/>
    </source>
</evidence>
<protein>
    <recommendedName>
        <fullName evidence="10">TM2 domain-containing protein</fullName>
    </recommendedName>
</protein>
<reference evidence="11" key="1">
    <citation type="submission" date="2021-06" db="EMBL/GenBank/DDBJ databases">
        <authorList>
            <person name="Hodson N. C."/>
            <person name="Mongue J. A."/>
            <person name="Jaron S. K."/>
        </authorList>
    </citation>
    <scope>NUCLEOTIDE SEQUENCE</scope>
</reference>
<dbReference type="OrthoDB" id="10257855at2759"/>
<keyword evidence="5 9" id="KW-1133">Transmembrane helix</keyword>
<dbReference type="PANTHER" id="PTHR21016:SF7">
    <property type="entry name" value="TM2 DOMAIN-CONTAINING PROTEIN 3"/>
    <property type="match status" value="1"/>
</dbReference>
<evidence type="ECO:0000259" key="10">
    <source>
        <dbReference type="Pfam" id="PF05154"/>
    </source>
</evidence>
<evidence type="ECO:0000256" key="6">
    <source>
        <dbReference type="ARBA" id="ARBA00023136"/>
    </source>
</evidence>
<evidence type="ECO:0000256" key="5">
    <source>
        <dbReference type="ARBA" id="ARBA00022989"/>
    </source>
</evidence>
<dbReference type="GO" id="GO:0016020">
    <property type="term" value="C:membrane"/>
    <property type="evidence" value="ECO:0007669"/>
    <property type="project" value="UniProtKB-SubCell"/>
</dbReference>
<dbReference type="Proteomes" id="UP000708208">
    <property type="component" value="Unassembled WGS sequence"/>
</dbReference>
<dbReference type="Pfam" id="PF05154">
    <property type="entry name" value="TM2"/>
    <property type="match status" value="1"/>
</dbReference>
<keyword evidence="3 9" id="KW-0812">Transmembrane</keyword>
<evidence type="ECO:0000313" key="11">
    <source>
        <dbReference type="EMBL" id="CAG7835268.1"/>
    </source>
</evidence>
<evidence type="ECO:0000256" key="3">
    <source>
        <dbReference type="ARBA" id="ARBA00022692"/>
    </source>
</evidence>
<proteinExistence type="inferred from homology"/>
<feature type="transmembrane region" description="Helical" evidence="9">
    <location>
        <begin position="261"/>
        <end position="283"/>
    </location>
</feature>